<feature type="compositionally biased region" description="Basic and acidic residues" evidence="8">
    <location>
        <begin position="8"/>
        <end position="23"/>
    </location>
</feature>
<evidence type="ECO:0000313" key="10">
    <source>
        <dbReference type="Proteomes" id="UP000281955"/>
    </source>
</evidence>
<keyword evidence="2 7" id="KW-0812">Transmembrane</keyword>
<comment type="function">
    <text evidence="7">Functions as a peptidoglycan terminase that cleaves nascent peptidoglycan strands endolytically to terminate their elongation.</text>
</comment>
<evidence type="ECO:0000256" key="1">
    <source>
        <dbReference type="ARBA" id="ARBA00022475"/>
    </source>
</evidence>
<feature type="site" description="Important for catalytic activity" evidence="7">
    <location>
        <position position="256"/>
    </location>
</feature>
<evidence type="ECO:0000313" key="9">
    <source>
        <dbReference type="EMBL" id="RKS77748.1"/>
    </source>
</evidence>
<dbReference type="FunCoup" id="A0A420XS80">
    <property type="interactions" value="4"/>
</dbReference>
<keyword evidence="10" id="KW-1185">Reference proteome</keyword>
<evidence type="ECO:0000256" key="3">
    <source>
        <dbReference type="ARBA" id="ARBA00022989"/>
    </source>
</evidence>
<dbReference type="RefSeq" id="WP_121192746.1">
    <property type="nucleotide sequence ID" value="NZ_RBWV01000010.1"/>
</dbReference>
<name>A0A420XS80_9ACTN</name>
<comment type="subcellular location">
    <subcellularLocation>
        <location evidence="7">Cell membrane</location>
        <topology evidence="7">Single-pass membrane protein</topology>
    </subcellularLocation>
</comment>
<dbReference type="GO" id="GO:0005886">
    <property type="term" value="C:plasma membrane"/>
    <property type="evidence" value="ECO:0007669"/>
    <property type="project" value="UniProtKB-SubCell"/>
</dbReference>
<dbReference type="EMBL" id="RBWV01000010">
    <property type="protein sequence ID" value="RKS77748.1"/>
    <property type="molecule type" value="Genomic_DNA"/>
</dbReference>
<dbReference type="GO" id="GO:0008932">
    <property type="term" value="F:lytic endotransglycosylase activity"/>
    <property type="evidence" value="ECO:0007669"/>
    <property type="project" value="UniProtKB-UniRule"/>
</dbReference>
<dbReference type="GO" id="GO:0009252">
    <property type="term" value="P:peptidoglycan biosynthetic process"/>
    <property type="evidence" value="ECO:0007669"/>
    <property type="project" value="UniProtKB-UniRule"/>
</dbReference>
<dbReference type="InterPro" id="IPR003770">
    <property type="entry name" value="MLTG-like"/>
</dbReference>
<sequence>MSTTREVGPSRRDDSSRSRRPAEGYDGPSAGDRVKNLVAVLVAVAMLAGLGGGAWYAVHRTFGGIGSVTNDYAGEGTSSTVVIKITKGNTAADVGRTLKAKGVTKSVQAFVDAARADDRSSELQPGSYKLHKQMSGAAAFAALLDPSSKAEVKVVIPEGLTVAEIEAKLVKQTGIAKKQFDTALASPKLGLPDYAKGKPEGLLFPATYLFDPDSTALQVLQKMVGRMKQEVTALKLDADGKDPYRTITIASMLEKEVNNTSDYGKAARVAENRLDQGIALGFDSALHYDLGQDVQLTTDVIENKERDNPYNLRRRAGLPPTPISNPGAATLKAAQNPTPGDWTYFLTIDPKSGKTLFFDNNRDFVNAKIKYGIDY</sequence>
<organism evidence="9 10">
    <name type="scientific">Motilibacter peucedani</name>
    <dbReference type="NCBI Taxonomy" id="598650"/>
    <lineage>
        <taxon>Bacteria</taxon>
        <taxon>Bacillati</taxon>
        <taxon>Actinomycetota</taxon>
        <taxon>Actinomycetes</taxon>
        <taxon>Motilibacterales</taxon>
        <taxon>Motilibacteraceae</taxon>
        <taxon>Motilibacter</taxon>
    </lineage>
</organism>
<dbReference type="OrthoDB" id="9814591at2"/>
<evidence type="ECO:0000256" key="7">
    <source>
        <dbReference type="HAMAP-Rule" id="MF_02065"/>
    </source>
</evidence>
<evidence type="ECO:0000256" key="4">
    <source>
        <dbReference type="ARBA" id="ARBA00023136"/>
    </source>
</evidence>
<feature type="transmembrane region" description="Helical" evidence="7">
    <location>
        <begin position="37"/>
        <end position="58"/>
    </location>
</feature>
<evidence type="ECO:0000256" key="2">
    <source>
        <dbReference type="ARBA" id="ARBA00022692"/>
    </source>
</evidence>
<dbReference type="NCBIfam" id="TIGR00247">
    <property type="entry name" value="endolytic transglycosylase MltG"/>
    <property type="match status" value="1"/>
</dbReference>
<dbReference type="PANTHER" id="PTHR30518">
    <property type="entry name" value="ENDOLYTIC MUREIN TRANSGLYCOSYLASE"/>
    <property type="match status" value="1"/>
</dbReference>
<dbReference type="EC" id="4.2.2.29" evidence="7"/>
<keyword evidence="4 7" id="KW-0472">Membrane</keyword>
<keyword evidence="5 7" id="KW-0456">Lyase</keyword>
<keyword evidence="3 7" id="KW-1133">Transmembrane helix</keyword>
<evidence type="ECO:0000256" key="5">
    <source>
        <dbReference type="ARBA" id="ARBA00023239"/>
    </source>
</evidence>
<accession>A0A420XS80</accession>
<keyword evidence="6 7" id="KW-0961">Cell wall biogenesis/degradation</keyword>
<dbReference type="AlphaFoldDB" id="A0A420XS80"/>
<evidence type="ECO:0000256" key="6">
    <source>
        <dbReference type="ARBA" id="ARBA00023316"/>
    </source>
</evidence>
<feature type="region of interest" description="Disordered" evidence="8">
    <location>
        <begin position="311"/>
        <end position="335"/>
    </location>
</feature>
<dbReference type="Pfam" id="PF02618">
    <property type="entry name" value="YceG"/>
    <property type="match status" value="1"/>
</dbReference>
<feature type="region of interest" description="Disordered" evidence="8">
    <location>
        <begin position="1"/>
        <end position="29"/>
    </location>
</feature>
<dbReference type="InParanoid" id="A0A420XS80"/>
<dbReference type="Proteomes" id="UP000281955">
    <property type="component" value="Unassembled WGS sequence"/>
</dbReference>
<proteinExistence type="inferred from homology"/>
<gene>
    <name evidence="7" type="primary">mltG</name>
    <name evidence="9" type="ORF">CLV35_1446</name>
</gene>
<keyword evidence="1 7" id="KW-1003">Cell membrane</keyword>
<evidence type="ECO:0000256" key="8">
    <source>
        <dbReference type="SAM" id="MobiDB-lite"/>
    </source>
</evidence>
<reference evidence="9 10" key="1">
    <citation type="submission" date="2018-10" db="EMBL/GenBank/DDBJ databases">
        <title>Genomic Encyclopedia of Archaeal and Bacterial Type Strains, Phase II (KMG-II): from individual species to whole genera.</title>
        <authorList>
            <person name="Goeker M."/>
        </authorList>
    </citation>
    <scope>NUCLEOTIDE SEQUENCE [LARGE SCALE GENOMIC DNA]</scope>
    <source>
        <strain evidence="9 10">RP-AC37</strain>
    </source>
</reference>
<dbReference type="PANTHER" id="PTHR30518:SF2">
    <property type="entry name" value="ENDOLYTIC MUREIN TRANSGLYCOSYLASE"/>
    <property type="match status" value="1"/>
</dbReference>
<protein>
    <recommendedName>
        <fullName evidence="7">Endolytic murein transglycosylase</fullName>
        <ecNumber evidence="7">4.2.2.29</ecNumber>
    </recommendedName>
    <alternativeName>
        <fullName evidence="7">Peptidoglycan lytic transglycosylase</fullName>
    </alternativeName>
    <alternativeName>
        <fullName evidence="7">Peptidoglycan polymerization terminase</fullName>
    </alternativeName>
</protein>
<dbReference type="GO" id="GO:0071555">
    <property type="term" value="P:cell wall organization"/>
    <property type="evidence" value="ECO:0007669"/>
    <property type="project" value="UniProtKB-KW"/>
</dbReference>
<comment type="catalytic activity">
    <reaction evidence="7">
        <text>a peptidoglycan chain = a peptidoglycan chain with N-acetyl-1,6-anhydromuramyl-[peptide] at the reducing end + a peptidoglycan chain with N-acetylglucosamine at the non-reducing end.</text>
        <dbReference type="EC" id="4.2.2.29"/>
    </reaction>
</comment>
<dbReference type="HAMAP" id="MF_02065">
    <property type="entry name" value="MltG"/>
    <property type="match status" value="1"/>
</dbReference>
<comment type="similarity">
    <text evidence="7">Belongs to the transglycosylase MltG family.</text>
</comment>
<comment type="caution">
    <text evidence="9">The sequence shown here is derived from an EMBL/GenBank/DDBJ whole genome shotgun (WGS) entry which is preliminary data.</text>
</comment>
<dbReference type="Gene3D" id="3.30.1490.480">
    <property type="entry name" value="Endolytic murein transglycosylase"/>
    <property type="match status" value="1"/>
</dbReference>